<dbReference type="InterPro" id="IPR036388">
    <property type="entry name" value="WH-like_DNA-bd_sf"/>
</dbReference>
<proteinExistence type="predicted"/>
<evidence type="ECO:0000259" key="20">
    <source>
        <dbReference type="PROSITE" id="PS50109"/>
    </source>
</evidence>
<dbReference type="Pfam" id="PF00486">
    <property type="entry name" value="Trans_reg_C"/>
    <property type="match status" value="1"/>
</dbReference>
<evidence type="ECO:0000256" key="13">
    <source>
        <dbReference type="ARBA" id="ARBA00023125"/>
    </source>
</evidence>
<evidence type="ECO:0000313" key="23">
    <source>
        <dbReference type="EMBL" id="SUY83435.1"/>
    </source>
</evidence>
<keyword evidence="19" id="KW-0812">Transmembrane</keyword>
<keyword evidence="5" id="KW-1003">Cell membrane</keyword>
<evidence type="ECO:0000259" key="21">
    <source>
        <dbReference type="PROSITE" id="PS50110"/>
    </source>
</evidence>
<dbReference type="GO" id="GO:0000155">
    <property type="term" value="F:phosphorelay sensor kinase activity"/>
    <property type="evidence" value="ECO:0007669"/>
    <property type="project" value="InterPro"/>
</dbReference>
<comment type="function">
    <text evidence="16">May play the central regulatory role in sporulation. It may be an element of the effector pathway responsible for the activation of sporulation genes in response to nutritional stress. Spo0A may act in concert with spo0H (a sigma factor) to control the expression of some genes that are critical to the sporulation process.</text>
</comment>
<evidence type="ECO:0000256" key="3">
    <source>
        <dbReference type="ARBA" id="ARBA00012438"/>
    </source>
</evidence>
<dbReference type="SUPFAM" id="SSF47384">
    <property type="entry name" value="Homodimeric domain of signal transducing histidine kinase"/>
    <property type="match status" value="1"/>
</dbReference>
<reference evidence="23" key="1">
    <citation type="submission" date="2018-06" db="EMBL/GenBank/DDBJ databases">
        <authorList>
            <consortium name="Pathogen Informatics"/>
            <person name="Doyle S."/>
        </authorList>
    </citation>
    <scope>NUCLEOTIDE SEQUENCE</scope>
    <source>
        <strain evidence="23">NCTC13307</strain>
    </source>
</reference>
<keyword evidence="8" id="KW-0547">Nucleotide-binding</keyword>
<dbReference type="GO" id="GO:0000976">
    <property type="term" value="F:transcription cis-regulatory region binding"/>
    <property type="evidence" value="ECO:0007669"/>
    <property type="project" value="TreeGrafter"/>
</dbReference>
<dbReference type="InterPro" id="IPR011006">
    <property type="entry name" value="CheY-like_superfamily"/>
</dbReference>
<keyword evidence="12" id="KW-0805">Transcription regulation</keyword>
<dbReference type="GO" id="GO:0005886">
    <property type="term" value="C:plasma membrane"/>
    <property type="evidence" value="ECO:0007669"/>
    <property type="project" value="UniProtKB-SubCell"/>
</dbReference>
<dbReference type="CDD" id="cd00082">
    <property type="entry name" value="HisKA"/>
    <property type="match status" value="1"/>
</dbReference>
<feature type="domain" description="OmpR/PhoB-type" evidence="22">
    <location>
        <begin position="131"/>
        <end position="230"/>
    </location>
</feature>
<dbReference type="PROSITE" id="PS51755">
    <property type="entry name" value="OMPR_PHOB"/>
    <property type="match status" value="1"/>
</dbReference>
<dbReference type="CDD" id="cd17574">
    <property type="entry name" value="REC_OmpR"/>
    <property type="match status" value="1"/>
</dbReference>
<dbReference type="GO" id="GO:0005829">
    <property type="term" value="C:cytosol"/>
    <property type="evidence" value="ECO:0007669"/>
    <property type="project" value="TreeGrafter"/>
</dbReference>
<dbReference type="GO" id="GO:0005524">
    <property type="term" value="F:ATP binding"/>
    <property type="evidence" value="ECO:0007669"/>
    <property type="project" value="UniProtKB-KW"/>
</dbReference>
<dbReference type="SMART" id="SM00448">
    <property type="entry name" value="REC"/>
    <property type="match status" value="1"/>
</dbReference>
<evidence type="ECO:0000256" key="16">
    <source>
        <dbReference type="ARBA" id="ARBA00024867"/>
    </source>
</evidence>
<evidence type="ECO:0000259" key="22">
    <source>
        <dbReference type="PROSITE" id="PS51755"/>
    </source>
</evidence>
<dbReference type="PROSITE" id="PS50109">
    <property type="entry name" value="HIS_KIN"/>
    <property type="match status" value="1"/>
</dbReference>
<organism evidence="23">
    <name type="scientific">Clostridioides difficile</name>
    <name type="common">Peptoclostridium difficile</name>
    <dbReference type="NCBI Taxonomy" id="1496"/>
    <lineage>
        <taxon>Bacteria</taxon>
        <taxon>Bacillati</taxon>
        <taxon>Bacillota</taxon>
        <taxon>Clostridia</taxon>
        <taxon>Peptostreptococcales</taxon>
        <taxon>Peptostreptococcaceae</taxon>
        <taxon>Clostridioides</taxon>
    </lineage>
</organism>
<dbReference type="PANTHER" id="PTHR48111:SF10">
    <property type="entry name" value="STAGE 0 SPORULATION PROTEIN A HOMOLOG"/>
    <property type="match status" value="1"/>
</dbReference>
<gene>
    <name evidence="23" type="primary">srrA_3</name>
    <name evidence="23" type="ORF">NCTC13307_04558</name>
</gene>
<dbReference type="PANTHER" id="PTHR48111">
    <property type="entry name" value="REGULATOR OF RPOS"/>
    <property type="match status" value="1"/>
</dbReference>
<feature type="transmembrane region" description="Helical" evidence="19">
    <location>
        <begin position="292"/>
        <end position="309"/>
    </location>
</feature>
<dbReference type="InterPro" id="IPR039420">
    <property type="entry name" value="WalR-like"/>
</dbReference>
<dbReference type="EC" id="2.7.13.3" evidence="3"/>
<dbReference type="FunFam" id="3.40.50.2300:FF:000001">
    <property type="entry name" value="DNA-binding response regulator PhoB"/>
    <property type="match status" value="1"/>
</dbReference>
<keyword evidence="13 18" id="KW-0238">DNA-binding</keyword>
<accession>A0A381KNF7</accession>
<dbReference type="AlphaFoldDB" id="A0A381KNF7"/>
<dbReference type="SUPFAM" id="SSF52172">
    <property type="entry name" value="CheY-like"/>
    <property type="match status" value="1"/>
</dbReference>
<keyword evidence="11" id="KW-0902">Two-component regulatory system</keyword>
<evidence type="ECO:0000256" key="7">
    <source>
        <dbReference type="ARBA" id="ARBA00022679"/>
    </source>
</evidence>
<name>A0A381KNF7_CLODI</name>
<feature type="domain" description="Histidine kinase" evidence="20">
    <location>
        <begin position="401"/>
        <end position="502"/>
    </location>
</feature>
<evidence type="ECO:0000256" key="2">
    <source>
        <dbReference type="ARBA" id="ARBA00004236"/>
    </source>
</evidence>
<evidence type="ECO:0000256" key="17">
    <source>
        <dbReference type="PROSITE-ProRule" id="PRU00169"/>
    </source>
</evidence>
<dbReference type="CDD" id="cd00383">
    <property type="entry name" value="trans_reg_C"/>
    <property type="match status" value="1"/>
</dbReference>
<evidence type="ECO:0000256" key="18">
    <source>
        <dbReference type="PROSITE-ProRule" id="PRU01091"/>
    </source>
</evidence>
<dbReference type="SUPFAM" id="SSF46894">
    <property type="entry name" value="C-terminal effector domain of the bipartite response regulators"/>
    <property type="match status" value="1"/>
</dbReference>
<dbReference type="GO" id="GO:0032993">
    <property type="term" value="C:protein-DNA complex"/>
    <property type="evidence" value="ECO:0007669"/>
    <property type="project" value="TreeGrafter"/>
</dbReference>
<evidence type="ECO:0000256" key="1">
    <source>
        <dbReference type="ARBA" id="ARBA00000085"/>
    </source>
</evidence>
<feature type="DNA-binding region" description="OmpR/PhoB-type" evidence="18">
    <location>
        <begin position="131"/>
        <end position="230"/>
    </location>
</feature>
<dbReference type="InterPro" id="IPR003661">
    <property type="entry name" value="HisK_dim/P_dom"/>
</dbReference>
<dbReference type="InterPro" id="IPR016032">
    <property type="entry name" value="Sig_transdc_resp-reg_C-effctor"/>
</dbReference>
<evidence type="ECO:0000256" key="12">
    <source>
        <dbReference type="ARBA" id="ARBA00023015"/>
    </source>
</evidence>
<dbReference type="InterPro" id="IPR001789">
    <property type="entry name" value="Sig_transdc_resp-reg_receiver"/>
</dbReference>
<feature type="modified residue" description="4-aspartylphosphate" evidence="17">
    <location>
        <position position="53"/>
    </location>
</feature>
<dbReference type="GO" id="GO:0000156">
    <property type="term" value="F:phosphorelay response regulator activity"/>
    <property type="evidence" value="ECO:0007669"/>
    <property type="project" value="TreeGrafter"/>
</dbReference>
<dbReference type="Gene3D" id="3.40.50.2300">
    <property type="match status" value="1"/>
</dbReference>
<dbReference type="FunFam" id="1.10.287.130:FF:000008">
    <property type="entry name" value="Two-component sensor histidine kinase"/>
    <property type="match status" value="1"/>
</dbReference>
<dbReference type="InterPro" id="IPR001867">
    <property type="entry name" value="OmpR/PhoB-type_DNA-bd"/>
</dbReference>
<dbReference type="SMART" id="SM00862">
    <property type="entry name" value="Trans_reg_C"/>
    <property type="match status" value="1"/>
</dbReference>
<keyword evidence="7" id="KW-0808">Transferase</keyword>
<keyword evidence="15" id="KW-0804">Transcription</keyword>
<comment type="catalytic activity">
    <reaction evidence="1">
        <text>ATP + protein L-histidine = ADP + protein N-phospho-L-histidine.</text>
        <dbReference type="EC" id="2.7.13.3"/>
    </reaction>
</comment>
<evidence type="ECO:0000256" key="8">
    <source>
        <dbReference type="ARBA" id="ARBA00022741"/>
    </source>
</evidence>
<keyword evidence="10" id="KW-0067">ATP-binding</keyword>
<keyword evidence="14 19" id="KW-0472">Membrane</keyword>
<dbReference type="Gene3D" id="1.10.10.10">
    <property type="entry name" value="Winged helix-like DNA-binding domain superfamily/Winged helix DNA-binding domain"/>
    <property type="match status" value="1"/>
</dbReference>
<sequence length="502" mass="58347">MNNTVLVVDDEKEIRDLIEIYLLNSGYNVIKAEDGKEALDILKKENIHLMILDIMMPKMDGIEVCRKVRESLNIPILMLSAKSEDMDKIQGIMTGADDYLTKPFNPLELTVRVKSLIRRAYYFSGANNEDKDVIKVGVVIIDKEKHSVTVAGNEIILTSREFDILYLLANNKGRVYSTEEIFEKVWKEKYYQSNNTVMVHMSRIRDKIEKYTDGEKIIHTVWGVGYKLKNKSLLNHMFRPILDIIISCALTSMLILTSMYIIKSLYFNSGISVINQLVYQLRDLRSLIGESLFYPFLFTITSLAIYSMISYKRNKQIVDFIRKTNRKNQKLEIIKSAVNLMDEGNLEKSIDIEYDLDILKDKEKDDIDELAHKINNIVHQLRNITIEERQAQQTKTDLITNVSHDLRTPLTSIMGYLGVIEEGKYKDEVQMMYYVDIAYEKSKNLNVLINDLFELTKMQNNTIKLNKIEINLVELLSQVVSHLKFILNKNLWLVELILMKKN</sequence>
<dbReference type="Gene3D" id="6.10.250.690">
    <property type="match status" value="1"/>
</dbReference>
<dbReference type="InterPro" id="IPR005467">
    <property type="entry name" value="His_kinase_dom"/>
</dbReference>
<evidence type="ECO:0000256" key="11">
    <source>
        <dbReference type="ARBA" id="ARBA00023012"/>
    </source>
</evidence>
<evidence type="ECO:0000256" key="6">
    <source>
        <dbReference type="ARBA" id="ARBA00022553"/>
    </source>
</evidence>
<evidence type="ECO:0000256" key="5">
    <source>
        <dbReference type="ARBA" id="ARBA00022475"/>
    </source>
</evidence>
<protein>
    <recommendedName>
        <fullName evidence="4">Stage 0 sporulation protein A homolog</fullName>
        <ecNumber evidence="3">2.7.13.3</ecNumber>
    </recommendedName>
</protein>
<dbReference type="InterPro" id="IPR036097">
    <property type="entry name" value="HisK_dim/P_sf"/>
</dbReference>
<dbReference type="EMBL" id="UFWD01000002">
    <property type="protein sequence ID" value="SUY83435.1"/>
    <property type="molecule type" value="Genomic_DNA"/>
</dbReference>
<dbReference type="GO" id="GO:0006355">
    <property type="term" value="P:regulation of DNA-templated transcription"/>
    <property type="evidence" value="ECO:0007669"/>
    <property type="project" value="InterPro"/>
</dbReference>
<comment type="subcellular location">
    <subcellularLocation>
        <location evidence="2">Cell membrane</location>
    </subcellularLocation>
</comment>
<dbReference type="FunFam" id="1.10.10.10:FF:000018">
    <property type="entry name" value="DNA-binding response regulator ResD"/>
    <property type="match status" value="1"/>
</dbReference>
<dbReference type="Gene3D" id="1.10.287.130">
    <property type="match status" value="1"/>
</dbReference>
<feature type="domain" description="Response regulatory" evidence="21">
    <location>
        <begin position="4"/>
        <end position="117"/>
    </location>
</feature>
<evidence type="ECO:0000256" key="10">
    <source>
        <dbReference type="ARBA" id="ARBA00022840"/>
    </source>
</evidence>
<dbReference type="PROSITE" id="PS50110">
    <property type="entry name" value="RESPONSE_REGULATORY"/>
    <property type="match status" value="1"/>
</dbReference>
<evidence type="ECO:0000256" key="4">
    <source>
        <dbReference type="ARBA" id="ARBA00018672"/>
    </source>
</evidence>
<evidence type="ECO:0000256" key="19">
    <source>
        <dbReference type="SAM" id="Phobius"/>
    </source>
</evidence>
<keyword evidence="9 23" id="KW-0418">Kinase</keyword>
<evidence type="ECO:0000256" key="14">
    <source>
        <dbReference type="ARBA" id="ARBA00023136"/>
    </source>
</evidence>
<dbReference type="Pfam" id="PF00072">
    <property type="entry name" value="Response_reg"/>
    <property type="match status" value="1"/>
</dbReference>
<keyword evidence="6 17" id="KW-0597">Phosphoprotein</keyword>
<dbReference type="Pfam" id="PF00512">
    <property type="entry name" value="HisKA"/>
    <property type="match status" value="1"/>
</dbReference>
<dbReference type="SMART" id="SM00388">
    <property type="entry name" value="HisKA"/>
    <property type="match status" value="1"/>
</dbReference>
<evidence type="ECO:0000256" key="15">
    <source>
        <dbReference type="ARBA" id="ARBA00023163"/>
    </source>
</evidence>
<feature type="transmembrane region" description="Helical" evidence="19">
    <location>
        <begin position="241"/>
        <end position="262"/>
    </location>
</feature>
<evidence type="ECO:0000256" key="9">
    <source>
        <dbReference type="ARBA" id="ARBA00022777"/>
    </source>
</evidence>
<keyword evidence="19" id="KW-1133">Transmembrane helix</keyword>